<keyword evidence="1" id="KW-0472">Membrane</keyword>
<accession>A0A160IMY9</accession>
<name>A0A160IMY9_9BACL</name>
<reference evidence="2 3" key="1">
    <citation type="submission" date="2016-04" db="EMBL/GenBank/DDBJ databases">
        <title>Complete genome sequence of Fictibacillus phosphorivorans G25-29, a strain toxic to nematodes.</title>
        <authorList>
            <person name="Zheng Z."/>
        </authorList>
    </citation>
    <scope>NUCLEOTIDE SEQUENCE [LARGE SCALE GENOMIC DNA]</scope>
    <source>
        <strain evidence="2 3">G25-29</strain>
    </source>
</reference>
<dbReference type="RefSeq" id="WP_066395332.1">
    <property type="nucleotide sequence ID" value="NZ_CP015378.1"/>
</dbReference>
<evidence type="ECO:0000313" key="3">
    <source>
        <dbReference type="Proteomes" id="UP000076623"/>
    </source>
</evidence>
<keyword evidence="1" id="KW-0812">Transmembrane</keyword>
<dbReference type="EMBL" id="CP015378">
    <property type="protein sequence ID" value="ANC77554.1"/>
    <property type="molecule type" value="Genomic_DNA"/>
</dbReference>
<feature type="transmembrane region" description="Helical" evidence="1">
    <location>
        <begin position="7"/>
        <end position="27"/>
    </location>
</feature>
<evidence type="ECO:0000313" key="2">
    <source>
        <dbReference type="EMBL" id="ANC77554.1"/>
    </source>
</evidence>
<dbReference type="KEGG" id="fpn:ABE65_012400"/>
<dbReference type="STRING" id="1221500.ABE65_012400"/>
<gene>
    <name evidence="2" type="ORF">ABE65_012400</name>
</gene>
<feature type="transmembrane region" description="Helical" evidence="1">
    <location>
        <begin position="33"/>
        <end position="54"/>
    </location>
</feature>
<protein>
    <submittedName>
        <fullName evidence="2">Uncharacterized protein</fullName>
    </submittedName>
</protein>
<sequence>MKYIIFVMFSLVSWWMFFVWIFSHMYFVDQMDYGAFLYTSVFAFSPYLSATVTYFTYKFCVKSKSILQVLTMIYILTSIYGIDQF</sequence>
<dbReference type="Proteomes" id="UP000076623">
    <property type="component" value="Chromosome"/>
</dbReference>
<feature type="transmembrane region" description="Helical" evidence="1">
    <location>
        <begin position="66"/>
        <end position="82"/>
    </location>
</feature>
<keyword evidence="1" id="KW-1133">Transmembrane helix</keyword>
<organism evidence="2 3">
    <name type="scientific">Fictibacillus phosphorivorans</name>
    <dbReference type="NCBI Taxonomy" id="1221500"/>
    <lineage>
        <taxon>Bacteria</taxon>
        <taxon>Bacillati</taxon>
        <taxon>Bacillota</taxon>
        <taxon>Bacilli</taxon>
        <taxon>Bacillales</taxon>
        <taxon>Fictibacillaceae</taxon>
        <taxon>Fictibacillus</taxon>
    </lineage>
</organism>
<keyword evidence="3" id="KW-1185">Reference proteome</keyword>
<proteinExistence type="predicted"/>
<dbReference type="AlphaFoldDB" id="A0A160IMY9"/>
<evidence type="ECO:0000256" key="1">
    <source>
        <dbReference type="SAM" id="Phobius"/>
    </source>
</evidence>